<dbReference type="AlphaFoldDB" id="A0A7S2E3V7"/>
<proteinExistence type="predicted"/>
<evidence type="ECO:0000313" key="2">
    <source>
        <dbReference type="EMBL" id="CAD9472174.1"/>
    </source>
</evidence>
<protein>
    <submittedName>
        <fullName evidence="2">Uncharacterized protein</fullName>
    </submittedName>
</protein>
<organism evidence="2">
    <name type="scientific">Octactis speculum</name>
    <dbReference type="NCBI Taxonomy" id="3111310"/>
    <lineage>
        <taxon>Eukaryota</taxon>
        <taxon>Sar</taxon>
        <taxon>Stramenopiles</taxon>
        <taxon>Ochrophyta</taxon>
        <taxon>Dictyochophyceae</taxon>
        <taxon>Dictyochales</taxon>
        <taxon>Dictyochaceae</taxon>
        <taxon>Octactis</taxon>
    </lineage>
</organism>
<accession>A0A7S2E3V7</accession>
<name>A0A7S2E3V7_9STRA</name>
<reference evidence="2" key="1">
    <citation type="submission" date="2021-01" db="EMBL/GenBank/DDBJ databases">
        <authorList>
            <person name="Corre E."/>
            <person name="Pelletier E."/>
            <person name="Niang G."/>
            <person name="Scheremetjew M."/>
            <person name="Finn R."/>
            <person name="Kale V."/>
            <person name="Holt S."/>
            <person name="Cochrane G."/>
            <person name="Meng A."/>
            <person name="Brown T."/>
            <person name="Cohen L."/>
        </authorList>
    </citation>
    <scope>NUCLEOTIDE SEQUENCE</scope>
    <source>
        <strain evidence="2">CCMP1381</strain>
    </source>
</reference>
<gene>
    <name evidence="2" type="ORF">DSPE1174_LOCUS27593</name>
</gene>
<evidence type="ECO:0000256" key="1">
    <source>
        <dbReference type="SAM" id="MobiDB-lite"/>
    </source>
</evidence>
<feature type="region of interest" description="Disordered" evidence="1">
    <location>
        <begin position="163"/>
        <end position="199"/>
    </location>
</feature>
<dbReference type="EMBL" id="HBGS01053484">
    <property type="protein sequence ID" value="CAD9472174.1"/>
    <property type="molecule type" value="Transcribed_RNA"/>
</dbReference>
<feature type="compositionally biased region" description="Basic residues" evidence="1">
    <location>
        <begin position="169"/>
        <end position="178"/>
    </location>
</feature>
<sequence length="199" mass="22781">MVFSMMKKHSKKARLTLSQSPYDDLTVDVLSDNGTKAETPETPRIILGSHETKSEFDLPWKAPEMSVGSFMQSTPRQSNPHSNLSLASPTMIESFEEKFAKDTKMESKMESKIDSFRAPKIQAWLNPESERKERRNCPTPPLDEVVYFEALEEEPDINRVVPVHATNRSIKRSPKSRSPKNSNLSQEQKNEEWIEEDIA</sequence>